<dbReference type="Proteomes" id="UP001162992">
    <property type="component" value="Chromosome 4"/>
</dbReference>
<sequence>MGWRSLLPALMRRASSKCARTCSAAERRATSPGLTHDYTHISPSSNPCAPGQSIFRPLSRYRCTNEHLLLKYGHRLQALQRISTFNSSLQIASDGSEQPVRSPLSQAPGPLGSAAGSVTLEAKSKVVRAVLKKINQSPKKVSLAAKLVRGMRADDALMQMTVLPKRAAKTVYKVSLSSLFLNVFWY</sequence>
<gene>
    <name evidence="1" type="ORF">O6H91_04G145600</name>
</gene>
<organism evidence="1 2">
    <name type="scientific">Diphasiastrum complanatum</name>
    <name type="common">Issler's clubmoss</name>
    <name type="synonym">Lycopodium complanatum</name>
    <dbReference type="NCBI Taxonomy" id="34168"/>
    <lineage>
        <taxon>Eukaryota</taxon>
        <taxon>Viridiplantae</taxon>
        <taxon>Streptophyta</taxon>
        <taxon>Embryophyta</taxon>
        <taxon>Tracheophyta</taxon>
        <taxon>Lycopodiopsida</taxon>
        <taxon>Lycopodiales</taxon>
        <taxon>Lycopodiaceae</taxon>
        <taxon>Lycopodioideae</taxon>
        <taxon>Diphasiastrum</taxon>
    </lineage>
</organism>
<evidence type="ECO:0000313" key="2">
    <source>
        <dbReference type="Proteomes" id="UP001162992"/>
    </source>
</evidence>
<name>A0ACC2E3A2_DIPCM</name>
<accession>A0ACC2E3A2</accession>
<proteinExistence type="predicted"/>
<protein>
    <submittedName>
        <fullName evidence="1">Uncharacterized protein</fullName>
    </submittedName>
</protein>
<evidence type="ECO:0000313" key="1">
    <source>
        <dbReference type="EMBL" id="KAJ7560777.1"/>
    </source>
</evidence>
<dbReference type="EMBL" id="CM055095">
    <property type="protein sequence ID" value="KAJ7560777.1"/>
    <property type="molecule type" value="Genomic_DNA"/>
</dbReference>
<reference evidence="2" key="1">
    <citation type="journal article" date="2024" name="Proc. Natl. Acad. Sci. U.S.A.">
        <title>Extraordinary preservation of gene collinearity over three hundred million years revealed in homosporous lycophytes.</title>
        <authorList>
            <person name="Li C."/>
            <person name="Wickell D."/>
            <person name="Kuo L.Y."/>
            <person name="Chen X."/>
            <person name="Nie B."/>
            <person name="Liao X."/>
            <person name="Peng D."/>
            <person name="Ji J."/>
            <person name="Jenkins J."/>
            <person name="Williams M."/>
            <person name="Shu S."/>
            <person name="Plott C."/>
            <person name="Barry K."/>
            <person name="Rajasekar S."/>
            <person name="Grimwood J."/>
            <person name="Han X."/>
            <person name="Sun S."/>
            <person name="Hou Z."/>
            <person name="He W."/>
            <person name="Dai G."/>
            <person name="Sun C."/>
            <person name="Schmutz J."/>
            <person name="Leebens-Mack J.H."/>
            <person name="Li F.W."/>
            <person name="Wang L."/>
        </authorList>
    </citation>
    <scope>NUCLEOTIDE SEQUENCE [LARGE SCALE GENOMIC DNA]</scope>
    <source>
        <strain evidence="2">cv. PW_Plant_1</strain>
    </source>
</reference>
<keyword evidence="2" id="KW-1185">Reference proteome</keyword>
<comment type="caution">
    <text evidence="1">The sequence shown here is derived from an EMBL/GenBank/DDBJ whole genome shotgun (WGS) entry which is preliminary data.</text>
</comment>